<dbReference type="GO" id="GO:1990077">
    <property type="term" value="C:primosome complex"/>
    <property type="evidence" value="ECO:0007669"/>
    <property type="project" value="UniProtKB-KW"/>
</dbReference>
<keyword evidence="5" id="KW-0378">Hydrolase</keyword>
<proteinExistence type="inferred from homology"/>
<dbReference type="PANTHER" id="PTHR30153:SF2">
    <property type="entry name" value="REPLICATIVE DNA HELICASE"/>
    <property type="match status" value="1"/>
</dbReference>
<dbReference type="Pfam" id="PF00772">
    <property type="entry name" value="DnaB"/>
    <property type="match status" value="1"/>
</dbReference>
<keyword evidence="3" id="KW-0235">DNA replication</keyword>
<evidence type="ECO:0000256" key="10">
    <source>
        <dbReference type="ARBA" id="ARBA00044969"/>
    </source>
</evidence>
<dbReference type="SUPFAM" id="SSF52540">
    <property type="entry name" value="P-loop containing nucleoside triphosphate hydrolases"/>
    <property type="match status" value="1"/>
</dbReference>
<keyword evidence="14" id="KW-1185">Reference proteome</keyword>
<dbReference type="OrthoDB" id="9773982at2"/>
<protein>
    <recommendedName>
        <fullName evidence="10">DNA 5'-3' helicase</fullName>
        <ecNumber evidence="10">5.6.2.3</ecNumber>
    </recommendedName>
</protein>
<evidence type="ECO:0000256" key="8">
    <source>
        <dbReference type="ARBA" id="ARBA00023125"/>
    </source>
</evidence>
<evidence type="ECO:0000256" key="3">
    <source>
        <dbReference type="ARBA" id="ARBA00022705"/>
    </source>
</evidence>
<dbReference type="KEGG" id="daw:HS1_000985"/>
<name>A0A7U4QK25_DESA2</name>
<dbReference type="EMBL" id="CP013015">
    <property type="protein sequence ID" value="AMM40789.1"/>
    <property type="molecule type" value="Genomic_DNA"/>
</dbReference>
<evidence type="ECO:0000256" key="7">
    <source>
        <dbReference type="ARBA" id="ARBA00022840"/>
    </source>
</evidence>
<evidence type="ECO:0000256" key="9">
    <source>
        <dbReference type="ARBA" id="ARBA00023235"/>
    </source>
</evidence>
<dbReference type="Gene3D" id="3.40.50.300">
    <property type="entry name" value="P-loop containing nucleotide triphosphate hydrolases"/>
    <property type="match status" value="1"/>
</dbReference>
<dbReference type="Proteomes" id="UP000070560">
    <property type="component" value="Chromosome"/>
</dbReference>
<keyword evidence="7" id="KW-0067">ATP-binding</keyword>
<organism evidence="13 14">
    <name type="scientific">Desulfofervidus auxilii</name>
    <dbReference type="NCBI Taxonomy" id="1621989"/>
    <lineage>
        <taxon>Bacteria</taxon>
        <taxon>Pseudomonadati</taxon>
        <taxon>Thermodesulfobacteriota</taxon>
        <taxon>Candidatus Desulfofervidia</taxon>
        <taxon>Candidatus Desulfofervidales</taxon>
        <taxon>Candidatus Desulfofervidaceae</taxon>
        <taxon>Candidatus Desulfofervidus</taxon>
    </lineage>
</organism>
<dbReference type="PANTHER" id="PTHR30153">
    <property type="entry name" value="REPLICATIVE DNA HELICASE DNAB"/>
    <property type="match status" value="1"/>
</dbReference>
<evidence type="ECO:0000256" key="1">
    <source>
        <dbReference type="ARBA" id="ARBA00008428"/>
    </source>
</evidence>
<keyword evidence="8" id="KW-0238">DNA-binding</keyword>
<dbReference type="GO" id="GO:0005829">
    <property type="term" value="C:cytosol"/>
    <property type="evidence" value="ECO:0007669"/>
    <property type="project" value="TreeGrafter"/>
</dbReference>
<evidence type="ECO:0000313" key="13">
    <source>
        <dbReference type="EMBL" id="AMM40789.1"/>
    </source>
</evidence>
<dbReference type="InterPro" id="IPR007693">
    <property type="entry name" value="DNA_helicase_DnaB-like_N"/>
</dbReference>
<dbReference type="EC" id="5.6.2.3" evidence="10"/>
<dbReference type="AlphaFoldDB" id="A0A7U4QK25"/>
<dbReference type="Gene3D" id="1.10.860.10">
    <property type="entry name" value="DNAb Helicase, Chain A"/>
    <property type="match status" value="1"/>
</dbReference>
<dbReference type="RefSeq" id="WP_066061783.1">
    <property type="nucleotide sequence ID" value="NZ_CP013015.1"/>
</dbReference>
<dbReference type="GO" id="GO:0005524">
    <property type="term" value="F:ATP binding"/>
    <property type="evidence" value="ECO:0007669"/>
    <property type="project" value="UniProtKB-KW"/>
</dbReference>
<evidence type="ECO:0000256" key="4">
    <source>
        <dbReference type="ARBA" id="ARBA00022741"/>
    </source>
</evidence>
<dbReference type="GO" id="GO:0006269">
    <property type="term" value="P:DNA replication, synthesis of primer"/>
    <property type="evidence" value="ECO:0007669"/>
    <property type="project" value="UniProtKB-KW"/>
</dbReference>
<keyword evidence="9" id="KW-0413">Isomerase</keyword>
<dbReference type="GO" id="GO:0043139">
    <property type="term" value="F:5'-3' DNA helicase activity"/>
    <property type="evidence" value="ECO:0007669"/>
    <property type="project" value="UniProtKB-EC"/>
</dbReference>
<evidence type="ECO:0000256" key="11">
    <source>
        <dbReference type="ARBA" id="ARBA00048954"/>
    </source>
</evidence>
<evidence type="ECO:0000313" key="14">
    <source>
        <dbReference type="Proteomes" id="UP000070560"/>
    </source>
</evidence>
<feature type="domain" description="SF4 helicase" evidence="12">
    <location>
        <begin position="157"/>
        <end position="410"/>
    </location>
</feature>
<dbReference type="InterPro" id="IPR007694">
    <property type="entry name" value="DNA_helicase_DnaB-like_C"/>
</dbReference>
<keyword evidence="2" id="KW-0639">Primosome</keyword>
<sequence>MKNLFEVEAAIIGAIIDRPELFLKLNEKLSPSDFSPQSRLIFTAIKELFSETGKVDFPSLLNKLNKKVDASVLKAIAEYGGFTVDVDNAAELLKKASLKRKLESALSGTLKQLSQNAEPEETARKLEYTLCQILSQKYRYNPEIPDLLTEYELFVRELKRNPWLPLPFTRIQQAIGGIIPGTFWILGGYTSRGKTSTVVELATYLLKKDAVVVHFSLEEERKLTVSRYLANLTGIPILAQLKEKLNGEAARTLEDAKTYLSSKSLYIYDDVFDLQDIYFRSQFVQTEKGKIDLIIIDYIQLVRIHGCRNLTEKMDAAAITFREISKRLNTTVIAISQIGREYTRESAAIGFKGSGGLEAACDIGLWIDPVPDKERQFYLKLRKHRLGPTGIFLMEFTNTFTSVREVNDKNTKNEFDKTPGQIETSIDESREFFEENLEEIDEY</sequence>
<evidence type="ECO:0000259" key="12">
    <source>
        <dbReference type="PROSITE" id="PS51199"/>
    </source>
</evidence>
<dbReference type="SUPFAM" id="SSF48024">
    <property type="entry name" value="N-terminal domain of DnaB helicase"/>
    <property type="match status" value="1"/>
</dbReference>
<dbReference type="InterPro" id="IPR036185">
    <property type="entry name" value="DNA_heli_DnaB-like_N_sf"/>
</dbReference>
<evidence type="ECO:0000256" key="2">
    <source>
        <dbReference type="ARBA" id="ARBA00022515"/>
    </source>
</evidence>
<comment type="similarity">
    <text evidence="1">Belongs to the helicase family. DnaB subfamily.</text>
</comment>
<dbReference type="InterPro" id="IPR016136">
    <property type="entry name" value="DNA_helicase_N/primase_C"/>
</dbReference>
<dbReference type="GO" id="GO:0016787">
    <property type="term" value="F:hydrolase activity"/>
    <property type="evidence" value="ECO:0007669"/>
    <property type="project" value="UniProtKB-KW"/>
</dbReference>
<gene>
    <name evidence="13" type="ORF">HS1_000985</name>
</gene>
<dbReference type="InterPro" id="IPR027417">
    <property type="entry name" value="P-loop_NTPase"/>
</dbReference>
<evidence type="ECO:0000256" key="5">
    <source>
        <dbReference type="ARBA" id="ARBA00022801"/>
    </source>
</evidence>
<accession>A0A7U4QK25</accession>
<keyword evidence="4" id="KW-0547">Nucleotide-binding</keyword>
<comment type="catalytic activity">
    <reaction evidence="11">
        <text>ATP + H2O = ADP + phosphate + H(+)</text>
        <dbReference type="Rhea" id="RHEA:13065"/>
        <dbReference type="ChEBI" id="CHEBI:15377"/>
        <dbReference type="ChEBI" id="CHEBI:15378"/>
        <dbReference type="ChEBI" id="CHEBI:30616"/>
        <dbReference type="ChEBI" id="CHEBI:43474"/>
        <dbReference type="ChEBI" id="CHEBI:456216"/>
        <dbReference type="EC" id="5.6.2.3"/>
    </reaction>
</comment>
<dbReference type="GO" id="GO:0003677">
    <property type="term" value="F:DNA binding"/>
    <property type="evidence" value="ECO:0007669"/>
    <property type="project" value="UniProtKB-KW"/>
</dbReference>
<dbReference type="PROSITE" id="PS51199">
    <property type="entry name" value="SF4_HELICASE"/>
    <property type="match status" value="1"/>
</dbReference>
<reference evidence="13 14" key="1">
    <citation type="submission" date="2015-10" db="EMBL/GenBank/DDBJ databases">
        <title>Candidatus Desulfofervidus auxilii, a hydrogenotrophic sulfate-reducing bacterium involved in the thermophilic anaerobic oxidation of methane.</title>
        <authorList>
            <person name="Krukenberg V."/>
            <person name="Richter M."/>
            <person name="Wegener G."/>
        </authorList>
    </citation>
    <scope>NUCLEOTIDE SEQUENCE [LARGE SCALE GENOMIC DNA]</scope>
    <source>
        <strain evidence="13 14">HS1</strain>
    </source>
</reference>
<dbReference type="Pfam" id="PF03796">
    <property type="entry name" value="DnaB_C"/>
    <property type="match status" value="1"/>
</dbReference>
<evidence type="ECO:0000256" key="6">
    <source>
        <dbReference type="ARBA" id="ARBA00022806"/>
    </source>
</evidence>
<keyword evidence="6 13" id="KW-0347">Helicase</keyword>